<dbReference type="Proteomes" id="UP001481413">
    <property type="component" value="Unassembled WGS sequence"/>
</dbReference>
<feature type="compositionally biased region" description="Polar residues" evidence="1">
    <location>
        <begin position="319"/>
        <end position="333"/>
    </location>
</feature>
<evidence type="ECO:0000256" key="1">
    <source>
        <dbReference type="SAM" id="MobiDB-lite"/>
    </source>
</evidence>
<dbReference type="PANTHER" id="PTHR43433">
    <property type="entry name" value="HYDROLASE, ALPHA/BETA FOLD FAMILY PROTEIN"/>
    <property type="match status" value="1"/>
</dbReference>
<sequence>MTRIRTREGIELAYESLGPEDAPAVILIMGLGAQMHVWPTSLCNRLVEAGYRVIRFDNRDTGRSTALDDHGNPSLIRVWLGRRLKRNPKVPYTLKDMSRDVLALMNELDIPSAHLVGASMGGMIAQILAAQKRKRVRSLTSIMSSASAPRVPVSQLQVMLKLARRPLQRDREEHFRYIARMSEVIGSPGYPMSDKEIHRLAETSWERTSSPMGFKRQLVAITHAGDRRRLLQKIKARTLVIHGADDPLIPVTMGIETASLIRKAKLRVITGMGHDFPEALVPRLSRLLIKHLGKAEQDWQKKISKKRSGKQKKTEAQPDLSQIDSTQIDSSGHTDPVDWLEPLD</sequence>
<name>A0ABP9ZV38_9GAMM</name>
<protein>
    <submittedName>
        <fullName evidence="3">Alpha/beta hydrolase</fullName>
    </submittedName>
</protein>
<dbReference type="GO" id="GO:0016787">
    <property type="term" value="F:hydrolase activity"/>
    <property type="evidence" value="ECO:0007669"/>
    <property type="project" value="UniProtKB-KW"/>
</dbReference>
<dbReference type="InterPro" id="IPR029058">
    <property type="entry name" value="AB_hydrolase_fold"/>
</dbReference>
<proteinExistence type="predicted"/>
<keyword evidence="3" id="KW-0378">Hydrolase</keyword>
<dbReference type="InterPro" id="IPR050471">
    <property type="entry name" value="AB_hydrolase"/>
</dbReference>
<feature type="domain" description="AB hydrolase-1" evidence="2">
    <location>
        <begin position="23"/>
        <end position="275"/>
    </location>
</feature>
<comment type="caution">
    <text evidence="3">The sequence shown here is derived from an EMBL/GenBank/DDBJ whole genome shotgun (WGS) entry which is preliminary data.</text>
</comment>
<dbReference type="PANTHER" id="PTHR43433:SF5">
    <property type="entry name" value="AB HYDROLASE-1 DOMAIN-CONTAINING PROTEIN"/>
    <property type="match status" value="1"/>
</dbReference>
<dbReference type="InterPro" id="IPR000073">
    <property type="entry name" value="AB_hydrolase_1"/>
</dbReference>
<reference evidence="3 4" key="1">
    <citation type="submission" date="2024-04" db="EMBL/GenBank/DDBJ databases">
        <title>Draft genome sequence of Thalassolituus maritimus NBRC 116585.</title>
        <authorList>
            <person name="Miyakawa T."/>
            <person name="Kusuya Y."/>
            <person name="Miura T."/>
        </authorList>
    </citation>
    <scope>NUCLEOTIDE SEQUENCE [LARGE SCALE GENOMIC DNA]</scope>
    <source>
        <strain evidence="3 4">5NW40-0001</strain>
    </source>
</reference>
<organism evidence="3 4">
    <name type="scientific">Thalassolituus maritimus</name>
    <dbReference type="NCBI Taxonomy" id="484498"/>
    <lineage>
        <taxon>Bacteria</taxon>
        <taxon>Pseudomonadati</taxon>
        <taxon>Pseudomonadota</taxon>
        <taxon>Gammaproteobacteria</taxon>
        <taxon>Oceanospirillales</taxon>
        <taxon>Oceanospirillaceae</taxon>
        <taxon>Thalassolituus</taxon>
    </lineage>
</organism>
<dbReference type="RefSeq" id="WP_353292954.1">
    <property type="nucleotide sequence ID" value="NZ_BAABWH010000001.1"/>
</dbReference>
<feature type="region of interest" description="Disordered" evidence="1">
    <location>
        <begin position="300"/>
        <end position="344"/>
    </location>
</feature>
<dbReference type="Pfam" id="PF00561">
    <property type="entry name" value="Abhydrolase_1"/>
    <property type="match status" value="1"/>
</dbReference>
<accession>A0ABP9ZV38</accession>
<keyword evidence="4" id="KW-1185">Reference proteome</keyword>
<dbReference type="SUPFAM" id="SSF53474">
    <property type="entry name" value="alpha/beta-Hydrolases"/>
    <property type="match status" value="1"/>
</dbReference>
<evidence type="ECO:0000259" key="2">
    <source>
        <dbReference type="Pfam" id="PF00561"/>
    </source>
</evidence>
<dbReference type="EMBL" id="BAABWH010000001">
    <property type="protein sequence ID" value="GAA6144003.1"/>
    <property type="molecule type" value="Genomic_DNA"/>
</dbReference>
<evidence type="ECO:0000313" key="4">
    <source>
        <dbReference type="Proteomes" id="UP001481413"/>
    </source>
</evidence>
<dbReference type="Gene3D" id="3.40.50.1820">
    <property type="entry name" value="alpha/beta hydrolase"/>
    <property type="match status" value="1"/>
</dbReference>
<gene>
    <name evidence="3" type="ORF">NBRC116585_01200</name>
</gene>
<evidence type="ECO:0000313" key="3">
    <source>
        <dbReference type="EMBL" id="GAA6144003.1"/>
    </source>
</evidence>
<feature type="compositionally biased region" description="Basic residues" evidence="1">
    <location>
        <begin position="302"/>
        <end position="311"/>
    </location>
</feature>